<organism evidence="1">
    <name type="scientific">Ooceraea biroi</name>
    <name type="common">Clonal raider ant</name>
    <name type="synonym">Cerapachys biroi</name>
    <dbReference type="NCBI Taxonomy" id="2015173"/>
    <lineage>
        <taxon>Eukaryota</taxon>
        <taxon>Metazoa</taxon>
        <taxon>Ecdysozoa</taxon>
        <taxon>Arthropoda</taxon>
        <taxon>Hexapoda</taxon>
        <taxon>Insecta</taxon>
        <taxon>Pterygota</taxon>
        <taxon>Neoptera</taxon>
        <taxon>Endopterygota</taxon>
        <taxon>Hymenoptera</taxon>
        <taxon>Apocrita</taxon>
        <taxon>Aculeata</taxon>
        <taxon>Formicoidea</taxon>
        <taxon>Formicidae</taxon>
        <taxon>Dorylinae</taxon>
        <taxon>Ooceraea</taxon>
    </lineage>
</organism>
<gene>
    <name evidence="1" type="ORF">DMN91_003284</name>
</gene>
<name>A0A3L8DY25_OOCBI</name>
<dbReference type="EMBL" id="QOIP01000003">
    <property type="protein sequence ID" value="RLU25192.1"/>
    <property type="molecule type" value="Genomic_DNA"/>
</dbReference>
<dbReference type="Proteomes" id="UP000279307">
    <property type="component" value="Chromosome 3"/>
</dbReference>
<sequence length="149" mass="16461">MGDTIGKEILLNAEMWKGLVDSRAIVCDYLARANSEHGPPPPIRLDDMRVRFATINGQPTIRLDTSSGRLTLSAPTVRYLYVLRHCAKRVIATMASVVGRVEAKLRAFKYAAASVEDPSDAPRAIRDSKDFDNDDLLDCELLVVVFGNI</sequence>
<reference evidence="1" key="2">
    <citation type="submission" date="2018-07" db="EMBL/GenBank/DDBJ databases">
        <authorList>
            <person name="Mckenzie S.K."/>
            <person name="Kronauer D.J.C."/>
        </authorList>
    </citation>
    <scope>NUCLEOTIDE SEQUENCE</scope>
    <source>
        <strain evidence="1">Clonal line C1</strain>
    </source>
</reference>
<protein>
    <submittedName>
        <fullName evidence="1">Uncharacterized protein</fullName>
    </submittedName>
</protein>
<comment type="caution">
    <text evidence="1">The sequence shown here is derived from an EMBL/GenBank/DDBJ whole genome shotgun (WGS) entry which is preliminary data.</text>
</comment>
<proteinExistence type="predicted"/>
<reference evidence="1" key="1">
    <citation type="journal article" date="2018" name="Genome Res.">
        <title>The genomic architecture and molecular evolution of ant odorant receptors.</title>
        <authorList>
            <person name="McKenzie S.K."/>
            <person name="Kronauer D.J.C."/>
        </authorList>
    </citation>
    <scope>NUCLEOTIDE SEQUENCE [LARGE SCALE GENOMIC DNA]</scope>
    <source>
        <strain evidence="1">Clonal line C1</strain>
    </source>
</reference>
<evidence type="ECO:0000313" key="1">
    <source>
        <dbReference type="EMBL" id="RLU25192.1"/>
    </source>
</evidence>
<dbReference type="OrthoDB" id="7549271at2759"/>
<accession>A0A3L8DY25</accession>
<dbReference type="AlphaFoldDB" id="A0A3L8DY25"/>